<dbReference type="PATRIC" id="fig|1197174.4.peg.3180"/>
<feature type="transmembrane region" description="Helical" evidence="1">
    <location>
        <begin position="81"/>
        <end position="100"/>
    </location>
</feature>
<gene>
    <name evidence="2" type="ORF">AEST_32500</name>
</gene>
<dbReference type="Proteomes" id="UP000012043">
    <property type="component" value="Unassembled WGS sequence"/>
</dbReference>
<keyword evidence="3" id="KW-1185">Reference proteome</keyword>
<feature type="transmembrane region" description="Helical" evidence="1">
    <location>
        <begin position="115"/>
        <end position="133"/>
    </location>
</feature>
<evidence type="ECO:0000313" key="2">
    <source>
        <dbReference type="EMBL" id="EJI83853.1"/>
    </source>
</evidence>
<name>J1PYR8_9ALTE</name>
<accession>J1PYR8</accession>
<sequence length="157" mass="17163">MAQIINEMIALLALLLVSLTGGYLVALGLVALLRPQQAQSFLLGFASSARLHYLEIVIRMLVGLAFIYSAEYVFSARAFTGFGWLLVLTSLPLLLLPWQWHRHFAAKAVSASRHYLAFIGGGCLNAGCCYLIGNTKKYISAGWRAVKFSAGIKGRLL</sequence>
<protein>
    <submittedName>
        <fullName evidence="2">Putative esterase</fullName>
    </submittedName>
</protein>
<evidence type="ECO:0000256" key="1">
    <source>
        <dbReference type="SAM" id="Phobius"/>
    </source>
</evidence>
<evidence type="ECO:0000313" key="3">
    <source>
        <dbReference type="Proteomes" id="UP000012043"/>
    </source>
</evidence>
<keyword evidence="1" id="KW-0812">Transmembrane</keyword>
<dbReference type="EMBL" id="ALAB01000042">
    <property type="protein sequence ID" value="EJI83853.1"/>
    <property type="molecule type" value="Genomic_DNA"/>
</dbReference>
<dbReference type="AlphaFoldDB" id="J1PYR8"/>
<feature type="transmembrane region" description="Helical" evidence="1">
    <location>
        <begin position="12"/>
        <end position="33"/>
    </location>
</feature>
<comment type="caution">
    <text evidence="2">The sequence shown here is derived from an EMBL/GenBank/DDBJ whole genome shotgun (WGS) entry which is preliminary data.</text>
</comment>
<reference evidence="2 3" key="1">
    <citation type="journal article" date="2012" name="J. Bacteriol.">
        <title>Genome Sequence of Pectin-Degrading Alishewanella aestuarii Strain B11T, Isolated from Tidal Flat Sediment.</title>
        <authorList>
            <person name="Jung J."/>
            <person name="Choi S."/>
            <person name="Chun J."/>
            <person name="Park W."/>
        </authorList>
    </citation>
    <scope>NUCLEOTIDE SEQUENCE [LARGE SCALE GENOMIC DNA]</scope>
    <source>
        <strain evidence="2 3">B11</strain>
    </source>
</reference>
<proteinExistence type="predicted"/>
<keyword evidence="1" id="KW-0472">Membrane</keyword>
<feature type="transmembrane region" description="Helical" evidence="1">
    <location>
        <begin position="53"/>
        <end position="74"/>
    </location>
</feature>
<keyword evidence="1" id="KW-1133">Transmembrane helix</keyword>
<organism evidence="2 3">
    <name type="scientific">Alishewanella aestuarii B11</name>
    <dbReference type="NCBI Taxonomy" id="1197174"/>
    <lineage>
        <taxon>Bacteria</taxon>
        <taxon>Pseudomonadati</taxon>
        <taxon>Pseudomonadota</taxon>
        <taxon>Gammaproteobacteria</taxon>
        <taxon>Alteromonadales</taxon>
        <taxon>Alteromonadaceae</taxon>
        <taxon>Alishewanella</taxon>
    </lineage>
</organism>
<dbReference type="RefSeq" id="WP_008610329.1">
    <property type="nucleotide sequence ID" value="NZ_ALAB01000042.1"/>
</dbReference>